<evidence type="ECO:0000313" key="4">
    <source>
        <dbReference type="Proteomes" id="UP000075787"/>
    </source>
</evidence>
<protein>
    <submittedName>
        <fullName evidence="3">Hydratase</fullName>
    </submittedName>
</protein>
<keyword evidence="1" id="KW-0456">Lyase</keyword>
<gene>
    <name evidence="3" type="ORF">AUP44_22040</name>
</gene>
<dbReference type="Proteomes" id="UP000075787">
    <property type="component" value="Unassembled WGS sequence"/>
</dbReference>
<dbReference type="SUPFAM" id="SSF56529">
    <property type="entry name" value="FAH"/>
    <property type="match status" value="1"/>
</dbReference>
<sequence length="270" mass="28371">MARPASTTRDHATAARLLIDNWNAGTRLACLPEALRPRSRAEGYAIQAQLVADPAAHIGWKIAATSLAGQRHIGVDGPLAGRLFAERLLPDGAVVPLATSLMRVAEVEFAFRFGRDLLPRTTAFTVDEVMAAVASLHPAIELPDSRYTDFCAVGAAQLIADDACANLFILGPATTAAWRDVDLAAQTPMAVVTGPDGRIRSRHDGLGANVLGDPRLALAWLANEISALGLPLRAGQVVITGTCVVPIAVEPGDRVAADWGAFGQLSVSFV</sequence>
<evidence type="ECO:0000256" key="1">
    <source>
        <dbReference type="ARBA" id="ARBA00023239"/>
    </source>
</evidence>
<evidence type="ECO:0000313" key="3">
    <source>
        <dbReference type="EMBL" id="KYO56472.1"/>
    </source>
</evidence>
<reference evidence="3 4" key="1">
    <citation type="submission" date="2015-12" db="EMBL/GenBank/DDBJ databases">
        <title>Genome sequence of Tistrella mobilis MCCC 1A02139.</title>
        <authorList>
            <person name="Lu L."/>
            <person name="Lai Q."/>
            <person name="Shao Z."/>
            <person name="Qian P."/>
        </authorList>
    </citation>
    <scope>NUCLEOTIDE SEQUENCE [LARGE SCALE GENOMIC DNA]</scope>
    <source>
        <strain evidence="3 4">MCCC 1A02139</strain>
    </source>
</reference>
<dbReference type="InterPro" id="IPR050772">
    <property type="entry name" value="Hydratase-Decarb/MhpD_sf"/>
</dbReference>
<dbReference type="PANTHER" id="PTHR30143">
    <property type="entry name" value="ACID HYDRATASE"/>
    <property type="match status" value="1"/>
</dbReference>
<dbReference type="Gene3D" id="3.90.850.10">
    <property type="entry name" value="Fumarylacetoacetase-like, C-terminal domain"/>
    <property type="match status" value="1"/>
</dbReference>
<dbReference type="Pfam" id="PF01557">
    <property type="entry name" value="FAA_hydrolase"/>
    <property type="match status" value="1"/>
</dbReference>
<proteinExistence type="predicted"/>
<accession>A0A161PYJ6</accession>
<evidence type="ECO:0000259" key="2">
    <source>
        <dbReference type="Pfam" id="PF01557"/>
    </source>
</evidence>
<dbReference type="AlphaFoldDB" id="A0A161PYJ6"/>
<dbReference type="GO" id="GO:0008684">
    <property type="term" value="F:2-oxopent-4-enoate hydratase activity"/>
    <property type="evidence" value="ECO:0007669"/>
    <property type="project" value="TreeGrafter"/>
</dbReference>
<dbReference type="GO" id="GO:0005737">
    <property type="term" value="C:cytoplasm"/>
    <property type="evidence" value="ECO:0007669"/>
    <property type="project" value="TreeGrafter"/>
</dbReference>
<dbReference type="OrthoDB" id="9792137at2"/>
<dbReference type="EMBL" id="LPZR01000044">
    <property type="protein sequence ID" value="KYO56472.1"/>
    <property type="molecule type" value="Genomic_DNA"/>
</dbReference>
<comment type="caution">
    <text evidence="3">The sequence shown here is derived from an EMBL/GenBank/DDBJ whole genome shotgun (WGS) entry which is preliminary data.</text>
</comment>
<organism evidence="3 4">
    <name type="scientific">Tistrella mobilis</name>
    <dbReference type="NCBI Taxonomy" id="171437"/>
    <lineage>
        <taxon>Bacteria</taxon>
        <taxon>Pseudomonadati</taxon>
        <taxon>Pseudomonadota</taxon>
        <taxon>Alphaproteobacteria</taxon>
        <taxon>Geminicoccales</taxon>
        <taxon>Geminicoccaceae</taxon>
        <taxon>Tistrella</taxon>
    </lineage>
</organism>
<dbReference type="PANTHER" id="PTHR30143:SF0">
    <property type="entry name" value="2-KETO-4-PENTENOATE HYDRATASE"/>
    <property type="match status" value="1"/>
</dbReference>
<dbReference type="InterPro" id="IPR036663">
    <property type="entry name" value="Fumarylacetoacetase_C_sf"/>
</dbReference>
<dbReference type="InterPro" id="IPR011234">
    <property type="entry name" value="Fumarylacetoacetase-like_C"/>
</dbReference>
<name>A0A161PYJ6_9PROT</name>
<feature type="domain" description="Fumarylacetoacetase-like C-terminal" evidence="2">
    <location>
        <begin position="104"/>
        <end position="266"/>
    </location>
</feature>